<sequence>MAVDTDNTHAELPEHWQQGRHSLGWRLVVVTLGFCFFFTLITVGVRTWAVWHENVHQMDIELGLIEQVYQRTLTKAIWDMDQESVEAHLDSAVHIASVARVQLTVFSAQQTPIVQVRSRTGWIESNLAPMRQVPLVFSPYAGSRETVGALRLYGNEELLWSELKSVVVSIVGFQLLQSMLLAGLIILMFSRLVTVHIRRIALHLAELSPERLHLPLRLFRSARREDELTLLVQGINQLQNNLSGYLGRQHVYEKELAAHRDQLAERVQARTAELQRLTEAQHMVLLLSNRLIRAPYERLELYQQSCLSEVAQRLGACYALWYIREESGSYFRLAMHWCCETHAVPENQITAAQLAHLEVLLDQGEPVTFTSGKALTDVLSAYGAAAFQLLNAEATAFVPVGAGDEQLGFLVFIRKQVIDVWQPDEHALLAMTAQMLLHSTRHRVQLGYIMQTQEALREANAQLKALSRSDPLTGLPNRRHFDEVKDVEFSRAQRSGQPLSVLMCDIDYFKRYNDTYGHAQGDECLRLVAAAMKASIARAGDLVARLGGEEFAVLLPATDKAAAYLLAERLRQAVCDLAIPHDESSVAPIVTLSIGLATFEAGISSTFHELLELADRSLYQAKGDGRNRVVSATFRETL</sequence>
<dbReference type="EC" id="2.7.7.65" evidence="1"/>
<dbReference type="InterPro" id="IPR043128">
    <property type="entry name" value="Rev_trsase/Diguanyl_cyclase"/>
</dbReference>
<accession>A0ABS0MTW7</accession>
<dbReference type="SMART" id="SM00267">
    <property type="entry name" value="GGDEF"/>
    <property type="match status" value="1"/>
</dbReference>
<evidence type="ECO:0000313" key="6">
    <source>
        <dbReference type="EMBL" id="MBH3440191.1"/>
    </source>
</evidence>
<evidence type="ECO:0000256" key="3">
    <source>
        <dbReference type="SAM" id="Phobius"/>
    </source>
</evidence>
<dbReference type="Gene3D" id="3.30.70.270">
    <property type="match status" value="1"/>
</dbReference>
<feature type="transmembrane region" description="Helical" evidence="3">
    <location>
        <begin position="166"/>
        <end position="189"/>
    </location>
</feature>
<dbReference type="InterPro" id="IPR000160">
    <property type="entry name" value="GGDEF_dom"/>
</dbReference>
<dbReference type="NCBIfam" id="TIGR00254">
    <property type="entry name" value="GGDEF"/>
    <property type="match status" value="1"/>
</dbReference>
<gene>
    <name evidence="6" type="ORF">I5Q09_16010</name>
</gene>
<feature type="transmembrane region" description="Helical" evidence="3">
    <location>
        <begin position="27"/>
        <end position="49"/>
    </location>
</feature>
<reference evidence="6 7" key="1">
    <citation type="submission" date="2020-11" db="EMBL/GenBank/DDBJ databases">
        <title>Enhanced detection system for hospital associated transmission using whole genome sequencing surveillance.</title>
        <authorList>
            <person name="Harrison L.H."/>
            <person name="Van Tyne D."/>
            <person name="Marsh J.W."/>
            <person name="Griffith M.P."/>
            <person name="Snyder D.J."/>
            <person name="Cooper V.S."/>
            <person name="Mustapha M."/>
        </authorList>
    </citation>
    <scope>NUCLEOTIDE SEQUENCE [LARGE SCALE GENOMIC DNA]</scope>
    <source>
        <strain evidence="6 7">PSB00013</strain>
    </source>
</reference>
<dbReference type="RefSeq" id="WP_197872755.1">
    <property type="nucleotide sequence ID" value="NZ_JADTXM010000011.1"/>
</dbReference>
<dbReference type="InterPro" id="IPR050469">
    <property type="entry name" value="Diguanylate_Cyclase"/>
</dbReference>
<protein>
    <recommendedName>
        <fullName evidence="1">diguanylate cyclase</fullName>
        <ecNumber evidence="1">2.7.7.65</ecNumber>
    </recommendedName>
</protein>
<evidence type="ECO:0000259" key="4">
    <source>
        <dbReference type="PROSITE" id="PS50885"/>
    </source>
</evidence>
<evidence type="ECO:0000259" key="5">
    <source>
        <dbReference type="PROSITE" id="PS50887"/>
    </source>
</evidence>
<proteinExistence type="predicted"/>
<dbReference type="CDD" id="cd01949">
    <property type="entry name" value="GGDEF"/>
    <property type="match status" value="1"/>
</dbReference>
<keyword evidence="3" id="KW-0812">Transmembrane</keyword>
<comment type="caution">
    <text evidence="6">The sequence shown here is derived from an EMBL/GenBank/DDBJ whole genome shotgun (WGS) entry which is preliminary data.</text>
</comment>
<evidence type="ECO:0000256" key="2">
    <source>
        <dbReference type="ARBA" id="ARBA00034247"/>
    </source>
</evidence>
<keyword evidence="3" id="KW-0472">Membrane</keyword>
<dbReference type="PANTHER" id="PTHR45138">
    <property type="entry name" value="REGULATORY COMPONENTS OF SENSORY TRANSDUCTION SYSTEM"/>
    <property type="match status" value="1"/>
</dbReference>
<dbReference type="PROSITE" id="PS50887">
    <property type="entry name" value="GGDEF"/>
    <property type="match status" value="1"/>
</dbReference>
<comment type="catalytic activity">
    <reaction evidence="2">
        <text>2 GTP = 3',3'-c-di-GMP + 2 diphosphate</text>
        <dbReference type="Rhea" id="RHEA:24898"/>
        <dbReference type="ChEBI" id="CHEBI:33019"/>
        <dbReference type="ChEBI" id="CHEBI:37565"/>
        <dbReference type="ChEBI" id="CHEBI:58805"/>
        <dbReference type="EC" id="2.7.7.65"/>
    </reaction>
</comment>
<dbReference type="SUPFAM" id="SSF55073">
    <property type="entry name" value="Nucleotide cyclase"/>
    <property type="match status" value="1"/>
</dbReference>
<organism evidence="6 7">
    <name type="scientific">Pseudomonas luteola</name>
    <dbReference type="NCBI Taxonomy" id="47886"/>
    <lineage>
        <taxon>Bacteria</taxon>
        <taxon>Pseudomonadati</taxon>
        <taxon>Pseudomonadota</taxon>
        <taxon>Gammaproteobacteria</taxon>
        <taxon>Pseudomonadales</taxon>
        <taxon>Pseudomonadaceae</taxon>
        <taxon>Pseudomonas</taxon>
    </lineage>
</organism>
<dbReference type="InterPro" id="IPR003660">
    <property type="entry name" value="HAMP_dom"/>
</dbReference>
<dbReference type="PROSITE" id="PS50885">
    <property type="entry name" value="HAMP"/>
    <property type="match status" value="1"/>
</dbReference>
<name>A0ABS0MTW7_PSELU</name>
<evidence type="ECO:0000313" key="7">
    <source>
        <dbReference type="Proteomes" id="UP000638986"/>
    </source>
</evidence>
<dbReference type="Proteomes" id="UP000638986">
    <property type="component" value="Unassembled WGS sequence"/>
</dbReference>
<dbReference type="Pfam" id="PF00990">
    <property type="entry name" value="GGDEF"/>
    <property type="match status" value="1"/>
</dbReference>
<dbReference type="InterPro" id="IPR029787">
    <property type="entry name" value="Nucleotide_cyclase"/>
</dbReference>
<dbReference type="SUPFAM" id="SSF55781">
    <property type="entry name" value="GAF domain-like"/>
    <property type="match status" value="1"/>
</dbReference>
<feature type="domain" description="GGDEF" evidence="5">
    <location>
        <begin position="497"/>
        <end position="634"/>
    </location>
</feature>
<feature type="domain" description="HAMP" evidence="4">
    <location>
        <begin position="191"/>
        <end position="247"/>
    </location>
</feature>
<dbReference type="EMBL" id="JADTXM010000011">
    <property type="protein sequence ID" value="MBH3440191.1"/>
    <property type="molecule type" value="Genomic_DNA"/>
</dbReference>
<keyword evidence="3" id="KW-1133">Transmembrane helix</keyword>
<dbReference type="PANTHER" id="PTHR45138:SF9">
    <property type="entry name" value="DIGUANYLATE CYCLASE DGCM-RELATED"/>
    <property type="match status" value="1"/>
</dbReference>
<evidence type="ECO:0000256" key="1">
    <source>
        <dbReference type="ARBA" id="ARBA00012528"/>
    </source>
</evidence>